<keyword evidence="9" id="KW-0472">Membrane</keyword>
<comment type="catalytic activity">
    <reaction evidence="8 9">
        <text>lipid IVA (E. coli) + CMP-3-deoxy-beta-D-manno-octulosonate = alpha-Kdo-(2-&gt;6)-lipid IVA (E. coli) + CMP + H(+)</text>
        <dbReference type="Rhea" id="RHEA:28066"/>
        <dbReference type="ChEBI" id="CHEBI:15378"/>
        <dbReference type="ChEBI" id="CHEBI:58603"/>
        <dbReference type="ChEBI" id="CHEBI:60364"/>
        <dbReference type="ChEBI" id="CHEBI:60377"/>
        <dbReference type="ChEBI" id="CHEBI:85987"/>
        <dbReference type="EC" id="2.4.99.12"/>
    </reaction>
</comment>
<sequence length="430" mass="47676">MMPVFYHMLSSLASVLVLPLFFFYAIINGKKTRGLGHHFGYVPTVKRKAGRPLIWVQALSFGEVNAAAPVLRRLHEDRPDLDIVVSVTTDSGYDGARRQMPFARQIFFHPLDGWPFLAWALTRIRPDLYVLTDTGFWPGMIYLLKARGIPQMLFNGRLSEKSLKCYGFVKPWVKGLLNRFDLICMQSEAGRQAMVSLGAEPEILRVVGDTKYDGLKSISQPEGFHLREALRIPASHPVWMAGSTHPGEEIIVLDAFQTLRARYPKLTLVIAPRRLERVGEVMGLIAERGLDCIRRSAIQPDDSHGHDVILLDTMGELAKLYAVADVTFVGRSLIAPGGGHSLIEPAAQGKVVLHGPFVENVQHSADELGELGIAIEVADADAMAKRIMQLFEEDTLHARLMEKAVTLVKEKKGASREMAGLILRALDGAQ</sequence>
<accession>A0ABM9HGI7</accession>
<feature type="transmembrane region" description="Helical" evidence="9">
    <location>
        <begin position="6"/>
        <end position="27"/>
    </location>
</feature>
<feature type="domain" description="Glycosyl transferase family 1" evidence="10">
    <location>
        <begin position="252"/>
        <end position="404"/>
    </location>
</feature>
<evidence type="ECO:0000256" key="8">
    <source>
        <dbReference type="ARBA" id="ARBA00049183"/>
    </source>
</evidence>
<dbReference type="RefSeq" id="WP_282012291.1">
    <property type="nucleotide sequence ID" value="NZ_OX336137.1"/>
</dbReference>
<keyword evidence="9" id="KW-1133">Transmembrane helix</keyword>
<dbReference type="SUPFAM" id="SSF53756">
    <property type="entry name" value="UDP-Glycosyltransferase/glycogen phosphorylase"/>
    <property type="match status" value="1"/>
</dbReference>
<evidence type="ECO:0000313" key="13">
    <source>
        <dbReference type="Proteomes" id="UP001157733"/>
    </source>
</evidence>
<evidence type="ECO:0000256" key="4">
    <source>
        <dbReference type="ARBA" id="ARBA00019077"/>
    </source>
</evidence>
<comment type="function">
    <text evidence="9">Involved in lipopolysaccharide (LPS) biosynthesis. Catalyzes the transfer of 3-deoxy-D-manno-octulosonate (Kdo) residue(s) from CMP-Kdo to lipid IV(A), the tetraacyldisaccharide-1,4'-bisphosphate precursor of lipid A.</text>
</comment>
<dbReference type="GO" id="GO:0043842">
    <property type="term" value="F:Kdo transferase activity"/>
    <property type="evidence" value="ECO:0007669"/>
    <property type="project" value="UniProtKB-EC"/>
</dbReference>
<gene>
    <name evidence="12" type="ORF">NSPWAT_2602</name>
</gene>
<dbReference type="Gene3D" id="3.40.50.2000">
    <property type="entry name" value="Glycogen Phosphorylase B"/>
    <property type="match status" value="1"/>
</dbReference>
<keyword evidence="6 9" id="KW-0808">Transferase</keyword>
<comment type="subcellular location">
    <subcellularLocation>
        <location evidence="1">Cell envelope</location>
    </subcellularLocation>
    <subcellularLocation>
        <location evidence="9">Cell membrane</location>
    </subcellularLocation>
</comment>
<keyword evidence="9" id="KW-0448">Lipopolysaccharide biosynthesis</keyword>
<evidence type="ECO:0000256" key="6">
    <source>
        <dbReference type="ARBA" id="ARBA00022679"/>
    </source>
</evidence>
<name>A0ABM9HGI7_9BACT</name>
<dbReference type="InterPro" id="IPR039901">
    <property type="entry name" value="Kdotransferase"/>
</dbReference>
<dbReference type="PANTHER" id="PTHR42755">
    <property type="entry name" value="3-DEOXY-MANNO-OCTULOSONATE CYTIDYLYLTRANSFERASE"/>
    <property type="match status" value="1"/>
</dbReference>
<reference evidence="12 13" key="1">
    <citation type="submission" date="2022-09" db="EMBL/GenBank/DDBJ databases">
        <authorList>
            <person name="Kop L."/>
        </authorList>
    </citation>
    <scope>NUCLEOTIDE SEQUENCE [LARGE SCALE GENOMIC DNA]</scope>
    <source>
        <strain evidence="12 13">347</strain>
    </source>
</reference>
<evidence type="ECO:0000256" key="7">
    <source>
        <dbReference type="ARBA" id="ARBA00031445"/>
    </source>
</evidence>
<dbReference type="EC" id="2.4.99.12" evidence="3 9"/>
<evidence type="ECO:0000259" key="10">
    <source>
        <dbReference type="Pfam" id="PF00534"/>
    </source>
</evidence>
<dbReference type="Pfam" id="PF00534">
    <property type="entry name" value="Glycos_transf_1"/>
    <property type="match status" value="1"/>
</dbReference>
<dbReference type="PANTHER" id="PTHR42755:SF1">
    <property type="entry name" value="3-DEOXY-D-MANNO-OCTULOSONIC ACID TRANSFERASE, MITOCHONDRIAL-RELATED"/>
    <property type="match status" value="1"/>
</dbReference>
<dbReference type="InterPro" id="IPR007507">
    <property type="entry name" value="Glycos_transf_N"/>
</dbReference>
<dbReference type="EMBL" id="OX336137">
    <property type="protein sequence ID" value="CAI2719458.1"/>
    <property type="molecule type" value="Genomic_DNA"/>
</dbReference>
<comment type="similarity">
    <text evidence="9">Belongs to the glycosyltransferase group 1 family.</text>
</comment>
<dbReference type="Pfam" id="PF04413">
    <property type="entry name" value="Glycos_transf_N"/>
    <property type="match status" value="1"/>
</dbReference>
<evidence type="ECO:0000313" key="12">
    <source>
        <dbReference type="EMBL" id="CAI2719458.1"/>
    </source>
</evidence>
<dbReference type="Proteomes" id="UP001157733">
    <property type="component" value="Chromosome"/>
</dbReference>
<protein>
    <recommendedName>
        <fullName evidence="4 9">3-deoxy-D-manno-octulosonic acid transferase</fullName>
        <shortName evidence="9">Kdo transferase</shortName>
        <ecNumber evidence="3 9">2.4.99.12</ecNumber>
    </recommendedName>
    <alternativeName>
        <fullName evidence="7 9">Lipid IV(A) 3-deoxy-D-manno-octulosonic acid transferase</fullName>
    </alternativeName>
</protein>
<dbReference type="InterPro" id="IPR038107">
    <property type="entry name" value="Glycos_transf_N_sf"/>
</dbReference>
<keyword evidence="12" id="KW-0328">Glycosyltransferase</keyword>
<evidence type="ECO:0000256" key="1">
    <source>
        <dbReference type="ARBA" id="ARBA00004196"/>
    </source>
</evidence>
<keyword evidence="9" id="KW-0812">Transmembrane</keyword>
<evidence type="ECO:0000256" key="3">
    <source>
        <dbReference type="ARBA" id="ARBA00012621"/>
    </source>
</evidence>
<keyword evidence="13" id="KW-1185">Reference proteome</keyword>
<evidence type="ECO:0000256" key="2">
    <source>
        <dbReference type="ARBA" id="ARBA00004713"/>
    </source>
</evidence>
<keyword evidence="5" id="KW-0997">Cell inner membrane</keyword>
<dbReference type="InterPro" id="IPR001296">
    <property type="entry name" value="Glyco_trans_1"/>
</dbReference>
<dbReference type="Gene3D" id="3.40.50.11720">
    <property type="entry name" value="3-Deoxy-D-manno-octulosonic-acid transferase, N-terminal domain"/>
    <property type="match status" value="1"/>
</dbReference>
<evidence type="ECO:0000259" key="11">
    <source>
        <dbReference type="Pfam" id="PF04413"/>
    </source>
</evidence>
<proteinExistence type="inferred from homology"/>
<evidence type="ECO:0000256" key="9">
    <source>
        <dbReference type="RuleBase" id="RU365103"/>
    </source>
</evidence>
<keyword evidence="9" id="KW-1003">Cell membrane</keyword>
<comment type="pathway">
    <text evidence="2 9">Bacterial outer membrane biogenesis; LPS core biosynthesis.</text>
</comment>
<feature type="domain" description="3-deoxy-D-manno-octulosonic-acid transferase N-terminal" evidence="11">
    <location>
        <begin position="35"/>
        <end position="213"/>
    </location>
</feature>
<evidence type="ECO:0000256" key="5">
    <source>
        <dbReference type="ARBA" id="ARBA00022519"/>
    </source>
</evidence>
<organism evidence="12 13">
    <name type="scientific">Nitrospina watsonii</name>
    <dbReference type="NCBI Taxonomy" id="1323948"/>
    <lineage>
        <taxon>Bacteria</taxon>
        <taxon>Pseudomonadati</taxon>
        <taxon>Nitrospinota/Tectimicrobiota group</taxon>
        <taxon>Nitrospinota</taxon>
        <taxon>Nitrospinia</taxon>
        <taxon>Nitrospinales</taxon>
        <taxon>Nitrospinaceae</taxon>
        <taxon>Nitrospina</taxon>
    </lineage>
</organism>